<sequence>MHNFENLQFWKKSILLTKSVYLICLKINKDEKFGLISQMKRSAVSIPSNIAEGSGRNSDKEFNHFLAIALGSSFELQTQLILTKELELLIADDVDNLILELKEIQRMIYAFKNNLNK</sequence>
<dbReference type="Gene3D" id="1.20.1440.60">
    <property type="entry name" value="23S rRNA-intervening sequence"/>
    <property type="match status" value="1"/>
</dbReference>
<dbReference type="RefSeq" id="WP_103914558.1">
    <property type="nucleotide sequence ID" value="NZ_FNUS01000007.1"/>
</dbReference>
<name>A0A1H6B6B3_9FLAO</name>
<evidence type="ECO:0000313" key="1">
    <source>
        <dbReference type="EMBL" id="SEG55676.1"/>
    </source>
</evidence>
<dbReference type="NCBIfam" id="TIGR02436">
    <property type="entry name" value="four helix bundle protein"/>
    <property type="match status" value="1"/>
</dbReference>
<dbReference type="CDD" id="cd16377">
    <property type="entry name" value="23S_rRNA_IVP_like"/>
    <property type="match status" value="1"/>
</dbReference>
<dbReference type="Pfam" id="PF05635">
    <property type="entry name" value="23S_rRNA_IVP"/>
    <property type="match status" value="1"/>
</dbReference>
<dbReference type="InterPro" id="IPR012657">
    <property type="entry name" value="23S_rRNA-intervening_sequence"/>
</dbReference>
<organism evidence="1 2">
    <name type="scientific">Halpernia humi</name>
    <dbReference type="NCBI Taxonomy" id="493375"/>
    <lineage>
        <taxon>Bacteria</taxon>
        <taxon>Pseudomonadati</taxon>
        <taxon>Bacteroidota</taxon>
        <taxon>Flavobacteriia</taxon>
        <taxon>Flavobacteriales</taxon>
        <taxon>Weeksellaceae</taxon>
        <taxon>Chryseobacterium group</taxon>
        <taxon>Halpernia</taxon>
    </lineage>
</organism>
<dbReference type="InterPro" id="IPR036583">
    <property type="entry name" value="23S_rRNA_IVS_sf"/>
</dbReference>
<accession>A0A1H6B6B3</accession>
<keyword evidence="2" id="KW-1185">Reference proteome</keyword>
<reference evidence="2" key="1">
    <citation type="submission" date="2016-10" db="EMBL/GenBank/DDBJ databases">
        <authorList>
            <person name="Varghese N."/>
            <person name="Submissions S."/>
        </authorList>
    </citation>
    <scope>NUCLEOTIDE SEQUENCE [LARGE SCALE GENOMIC DNA]</scope>
    <source>
        <strain evidence="2">DSM 21580</strain>
    </source>
</reference>
<dbReference type="PANTHER" id="PTHR38471">
    <property type="entry name" value="FOUR HELIX BUNDLE PROTEIN"/>
    <property type="match status" value="1"/>
</dbReference>
<evidence type="ECO:0000313" key="2">
    <source>
        <dbReference type="Proteomes" id="UP000236738"/>
    </source>
</evidence>
<dbReference type="OrthoDB" id="9811959at2"/>
<proteinExistence type="predicted"/>
<dbReference type="PANTHER" id="PTHR38471:SF2">
    <property type="entry name" value="FOUR HELIX BUNDLE PROTEIN"/>
    <property type="match status" value="1"/>
</dbReference>
<dbReference type="SUPFAM" id="SSF158446">
    <property type="entry name" value="IVS-encoded protein-like"/>
    <property type="match status" value="1"/>
</dbReference>
<dbReference type="AlphaFoldDB" id="A0A1H6B6B3"/>
<dbReference type="EMBL" id="FNUS01000007">
    <property type="protein sequence ID" value="SEG55676.1"/>
    <property type="molecule type" value="Genomic_DNA"/>
</dbReference>
<dbReference type="Proteomes" id="UP000236738">
    <property type="component" value="Unassembled WGS sequence"/>
</dbReference>
<protein>
    <submittedName>
        <fullName evidence="1">Four helix bundle protein</fullName>
    </submittedName>
</protein>
<gene>
    <name evidence="1" type="ORF">SAMN05421847_2716</name>
</gene>